<accession>A0A4U5MEM8</accession>
<sequence>MKRSSWRHVYRGTLGTFSLASPEPLSVHADRPAMILTPTNYPDPFYRKGPDCLSTSLITDKGESSNNLAIEGLQFLPASGISAKPGYCLSRKYLNYFSTNGILFSSADYESFFGETLLFPVISISSNVSAWTENFLNYITDTSEDDKNGYCYFFRDLHRDSATDEVKEHFVSDPYCLEPTRYTYNTPPRNAFYFFQVDAFDESCATAELLLLHQDGHEKVTNLRPCTKFTDRSLKEFILKHPPKLTTSATMTAHSTSTLSTSPTNPTPTTTTATSPITSNISHFISPPLPFFFLAGDQVPRIELSEPTCLYISTSPGFSTSEIIVFTLNADGTLDRGQTLQQILNNDPKLRLHIDYGYVFQSSAFMDSLSRSALFYFMPIRLASALRNMFRATYVAEMVFSGIRNCLFPNL</sequence>
<keyword evidence="3" id="KW-1185">Reference proteome</keyword>
<evidence type="ECO:0000256" key="1">
    <source>
        <dbReference type="SAM" id="MobiDB-lite"/>
    </source>
</evidence>
<organism evidence="2 3">
    <name type="scientific">Steinernema carpocapsae</name>
    <name type="common">Entomopathogenic nematode</name>
    <dbReference type="NCBI Taxonomy" id="34508"/>
    <lineage>
        <taxon>Eukaryota</taxon>
        <taxon>Metazoa</taxon>
        <taxon>Ecdysozoa</taxon>
        <taxon>Nematoda</taxon>
        <taxon>Chromadorea</taxon>
        <taxon>Rhabditida</taxon>
        <taxon>Tylenchina</taxon>
        <taxon>Panagrolaimomorpha</taxon>
        <taxon>Strongyloidoidea</taxon>
        <taxon>Steinernematidae</taxon>
        <taxon>Steinernema</taxon>
    </lineage>
</organism>
<protein>
    <submittedName>
        <fullName evidence="2">Uncharacterized protein</fullName>
    </submittedName>
</protein>
<dbReference type="EMBL" id="AZBU02000008">
    <property type="protein sequence ID" value="TKR67646.1"/>
    <property type="molecule type" value="Genomic_DNA"/>
</dbReference>
<name>A0A4U5MEM8_STECR</name>
<comment type="caution">
    <text evidence="2">The sequence shown here is derived from an EMBL/GenBank/DDBJ whole genome shotgun (WGS) entry which is preliminary data.</text>
</comment>
<gene>
    <name evidence="2" type="ORF">L596_023766</name>
</gene>
<proteinExistence type="predicted"/>
<feature type="region of interest" description="Disordered" evidence="1">
    <location>
        <begin position="248"/>
        <end position="273"/>
    </location>
</feature>
<evidence type="ECO:0000313" key="2">
    <source>
        <dbReference type="EMBL" id="TKR67646.1"/>
    </source>
</evidence>
<dbReference type="Proteomes" id="UP000298663">
    <property type="component" value="Unassembled WGS sequence"/>
</dbReference>
<reference evidence="2 3" key="1">
    <citation type="journal article" date="2015" name="Genome Biol.">
        <title>Comparative genomics of Steinernema reveals deeply conserved gene regulatory networks.</title>
        <authorList>
            <person name="Dillman A.R."/>
            <person name="Macchietto M."/>
            <person name="Porter C.F."/>
            <person name="Rogers A."/>
            <person name="Williams B."/>
            <person name="Antoshechkin I."/>
            <person name="Lee M.M."/>
            <person name="Goodwin Z."/>
            <person name="Lu X."/>
            <person name="Lewis E.E."/>
            <person name="Goodrich-Blair H."/>
            <person name="Stock S.P."/>
            <person name="Adams B.J."/>
            <person name="Sternberg P.W."/>
            <person name="Mortazavi A."/>
        </authorList>
    </citation>
    <scope>NUCLEOTIDE SEQUENCE [LARGE SCALE GENOMIC DNA]</scope>
    <source>
        <strain evidence="2 3">ALL</strain>
    </source>
</reference>
<dbReference type="AlphaFoldDB" id="A0A4U5MEM8"/>
<evidence type="ECO:0000313" key="3">
    <source>
        <dbReference type="Proteomes" id="UP000298663"/>
    </source>
</evidence>
<reference evidence="2 3" key="2">
    <citation type="journal article" date="2019" name="G3 (Bethesda)">
        <title>Hybrid Assembly of the Genome of the Entomopathogenic Nematode Steinernema carpocapsae Identifies the X-Chromosome.</title>
        <authorList>
            <person name="Serra L."/>
            <person name="Macchietto M."/>
            <person name="Macias-Munoz A."/>
            <person name="McGill C.J."/>
            <person name="Rodriguez I.M."/>
            <person name="Rodriguez B."/>
            <person name="Murad R."/>
            <person name="Mortazavi A."/>
        </authorList>
    </citation>
    <scope>NUCLEOTIDE SEQUENCE [LARGE SCALE GENOMIC DNA]</scope>
    <source>
        <strain evidence="2 3">ALL</strain>
    </source>
</reference>